<dbReference type="InterPro" id="IPR046342">
    <property type="entry name" value="CBS_dom_sf"/>
</dbReference>
<keyword evidence="7 9" id="KW-0129">CBS domain</keyword>
<evidence type="ECO:0000259" key="14">
    <source>
        <dbReference type="PROSITE" id="PS51846"/>
    </source>
</evidence>
<evidence type="ECO:0000256" key="6">
    <source>
        <dbReference type="ARBA" id="ARBA00022989"/>
    </source>
</evidence>
<dbReference type="Gene3D" id="3.30.465.10">
    <property type="match status" value="1"/>
</dbReference>
<evidence type="ECO:0000256" key="9">
    <source>
        <dbReference type="PROSITE-ProRule" id="PRU00703"/>
    </source>
</evidence>
<keyword evidence="4 10" id="KW-0812">Transmembrane</keyword>
<keyword evidence="3" id="KW-1003">Cell membrane</keyword>
<accession>A0A418Q6S8</accession>
<dbReference type="InterPro" id="IPR005170">
    <property type="entry name" value="Transptr-assoc_dom"/>
</dbReference>
<dbReference type="FunFam" id="3.10.580.10:FF:000002">
    <property type="entry name" value="Magnesium/cobalt efflux protein CorC"/>
    <property type="match status" value="1"/>
</dbReference>
<feature type="region of interest" description="Disordered" evidence="11">
    <location>
        <begin position="419"/>
        <end position="471"/>
    </location>
</feature>
<feature type="transmembrane region" description="Helical" evidence="12">
    <location>
        <begin position="63"/>
        <end position="84"/>
    </location>
</feature>
<dbReference type="EMBL" id="QXJK01000006">
    <property type="protein sequence ID" value="RIX34687.1"/>
    <property type="molecule type" value="Genomic_DNA"/>
</dbReference>
<dbReference type="InterPro" id="IPR002550">
    <property type="entry name" value="CNNM"/>
</dbReference>
<sequence length="471" mass="50939">MSVVGIIIAVAALLLGGVLSLVETAVSFISPARVENLVKEDRPGAPRLLKVVNGRAQHINLLVLLRTICEVTGAVLAAAVFIDILGATSWAYVAAIIVVTLFTFLVVGVLSRTLGRQNPYSISLASAPILLGVTRLLGPIASLLVSAGNVITPGRGFREGPFATEIELREMVDIASERGIVENDERRMIQSVFDLASTSARSVMVPRPEMVWIEADKTAAQATSLCVRSGHSRLPVIGEDVDDIVGVVYLKDLVAKTYHSDDAARRATVRDVMREPVFIPDSKILDDLLEDMQRDQVHIALLIDEYGAVAGLISIEDILEEIVGEIADEYDATEIAPIEDLGDGSYRVVARLSLDEVEELFDELRRAESDYPSGVPDVVFSEEQHEEVDTIAGLGAFELGRVPLPGAEITTAGLHIRYEGGPDRRGRQKIRSAVLHRVSSSDAATDDSDSQPNSGESHGDKHNRGERRGED</sequence>
<comment type="subcellular location">
    <subcellularLocation>
        <location evidence="1">Cell membrane</location>
        <topology evidence="1">Multi-pass membrane protein</topology>
    </subcellularLocation>
</comment>
<dbReference type="InterPro" id="IPR016169">
    <property type="entry name" value="FAD-bd_PCMH_sub2"/>
</dbReference>
<feature type="domain" description="CBS" evidence="13">
    <location>
        <begin position="204"/>
        <end position="263"/>
    </location>
</feature>
<evidence type="ECO:0000256" key="3">
    <source>
        <dbReference type="ARBA" id="ARBA00022475"/>
    </source>
</evidence>
<comment type="similarity">
    <text evidence="2">Belongs to the UPF0053 family.</text>
</comment>
<dbReference type="PANTHER" id="PTHR22777:SF32">
    <property type="entry name" value="UPF0053 INNER MEMBRANE PROTEIN YFJD"/>
    <property type="match status" value="1"/>
</dbReference>
<dbReference type="Pfam" id="PF00571">
    <property type="entry name" value="CBS"/>
    <property type="match status" value="2"/>
</dbReference>
<evidence type="ECO:0000256" key="5">
    <source>
        <dbReference type="ARBA" id="ARBA00022737"/>
    </source>
</evidence>
<evidence type="ECO:0000259" key="13">
    <source>
        <dbReference type="PROSITE" id="PS51371"/>
    </source>
</evidence>
<feature type="compositionally biased region" description="Basic and acidic residues" evidence="11">
    <location>
        <begin position="457"/>
        <end position="471"/>
    </location>
</feature>
<dbReference type="Gene3D" id="3.10.580.10">
    <property type="entry name" value="CBS-domain"/>
    <property type="match status" value="1"/>
</dbReference>
<organism evidence="15 16">
    <name type="scientific">Corynebacterium falsenii</name>
    <dbReference type="NCBI Taxonomy" id="108486"/>
    <lineage>
        <taxon>Bacteria</taxon>
        <taxon>Bacillati</taxon>
        <taxon>Actinomycetota</taxon>
        <taxon>Actinomycetes</taxon>
        <taxon>Mycobacteriales</taxon>
        <taxon>Corynebacteriaceae</taxon>
        <taxon>Corynebacterium</taxon>
    </lineage>
</organism>
<evidence type="ECO:0000256" key="12">
    <source>
        <dbReference type="SAM" id="Phobius"/>
    </source>
</evidence>
<dbReference type="InterPro" id="IPR044751">
    <property type="entry name" value="Ion_transp-like_CBS"/>
</dbReference>
<dbReference type="InterPro" id="IPR036318">
    <property type="entry name" value="FAD-bd_PCMH-like_sf"/>
</dbReference>
<dbReference type="PANTHER" id="PTHR22777">
    <property type="entry name" value="HEMOLYSIN-RELATED"/>
    <property type="match status" value="1"/>
</dbReference>
<evidence type="ECO:0000313" key="15">
    <source>
        <dbReference type="EMBL" id="RIX34687.1"/>
    </source>
</evidence>
<dbReference type="AlphaFoldDB" id="A0A418Q6S8"/>
<evidence type="ECO:0000256" key="7">
    <source>
        <dbReference type="ARBA" id="ARBA00023122"/>
    </source>
</evidence>
<dbReference type="PROSITE" id="PS51371">
    <property type="entry name" value="CBS"/>
    <property type="match status" value="2"/>
</dbReference>
<evidence type="ECO:0000313" key="16">
    <source>
        <dbReference type="Proteomes" id="UP000285278"/>
    </source>
</evidence>
<gene>
    <name evidence="15" type="ORF">D3M95_07285</name>
</gene>
<evidence type="ECO:0000256" key="11">
    <source>
        <dbReference type="SAM" id="MobiDB-lite"/>
    </source>
</evidence>
<dbReference type="GO" id="GO:0005886">
    <property type="term" value="C:plasma membrane"/>
    <property type="evidence" value="ECO:0007669"/>
    <property type="project" value="UniProtKB-SubCell"/>
</dbReference>
<name>A0A418Q6S8_9CORY</name>
<keyword evidence="16" id="KW-1185">Reference proteome</keyword>
<keyword evidence="5" id="KW-0677">Repeat</keyword>
<dbReference type="GO" id="GO:0050660">
    <property type="term" value="F:flavin adenine dinucleotide binding"/>
    <property type="evidence" value="ECO:0007669"/>
    <property type="project" value="InterPro"/>
</dbReference>
<evidence type="ECO:0000256" key="1">
    <source>
        <dbReference type="ARBA" id="ARBA00004651"/>
    </source>
</evidence>
<dbReference type="OrthoDB" id="110231at2"/>
<feature type="transmembrane region" description="Helical" evidence="12">
    <location>
        <begin position="122"/>
        <end position="145"/>
    </location>
</feature>
<feature type="domain" description="CBS" evidence="13">
    <location>
        <begin position="272"/>
        <end position="329"/>
    </location>
</feature>
<dbReference type="STRING" id="1451189.CFAL_03515"/>
<dbReference type="SUPFAM" id="SSF56176">
    <property type="entry name" value="FAD-binding/transporter-associated domain-like"/>
    <property type="match status" value="1"/>
</dbReference>
<feature type="transmembrane region" description="Helical" evidence="12">
    <location>
        <begin position="6"/>
        <end position="29"/>
    </location>
</feature>
<evidence type="ECO:0000256" key="4">
    <source>
        <dbReference type="ARBA" id="ARBA00022692"/>
    </source>
</evidence>
<keyword evidence="6 10" id="KW-1133">Transmembrane helix</keyword>
<dbReference type="PROSITE" id="PS51846">
    <property type="entry name" value="CNNM"/>
    <property type="match status" value="1"/>
</dbReference>
<dbReference type="Pfam" id="PF01595">
    <property type="entry name" value="CNNM"/>
    <property type="match status" value="1"/>
</dbReference>
<dbReference type="InterPro" id="IPR000644">
    <property type="entry name" value="CBS_dom"/>
</dbReference>
<feature type="transmembrane region" description="Helical" evidence="12">
    <location>
        <begin position="90"/>
        <end position="110"/>
    </location>
</feature>
<evidence type="ECO:0000256" key="2">
    <source>
        <dbReference type="ARBA" id="ARBA00006337"/>
    </source>
</evidence>
<reference evidence="15 16" key="1">
    <citation type="submission" date="2018-09" db="EMBL/GenBank/DDBJ databases">
        <title>Optimization and identification of Corynebacterium falsenii FN1-14 from fish paste.</title>
        <authorList>
            <person name="Daroonpunt R."/>
            <person name="Tanasupawat S."/>
        </authorList>
    </citation>
    <scope>NUCLEOTIDE SEQUENCE [LARGE SCALE GENOMIC DNA]</scope>
    <source>
        <strain evidence="15 16">FN1-14</strain>
    </source>
</reference>
<protein>
    <submittedName>
        <fullName evidence="15">HlyC/CorC family transporter</fullName>
    </submittedName>
</protein>
<dbReference type="Proteomes" id="UP000285278">
    <property type="component" value="Unassembled WGS sequence"/>
</dbReference>
<feature type="domain" description="CNNM transmembrane" evidence="14">
    <location>
        <begin position="1"/>
        <end position="185"/>
    </location>
</feature>
<evidence type="ECO:0000256" key="8">
    <source>
        <dbReference type="ARBA" id="ARBA00023136"/>
    </source>
</evidence>
<evidence type="ECO:0000256" key="10">
    <source>
        <dbReference type="PROSITE-ProRule" id="PRU01193"/>
    </source>
</evidence>
<dbReference type="SUPFAM" id="SSF54631">
    <property type="entry name" value="CBS-domain pair"/>
    <property type="match status" value="1"/>
</dbReference>
<comment type="caution">
    <text evidence="15">The sequence shown here is derived from an EMBL/GenBank/DDBJ whole genome shotgun (WGS) entry which is preliminary data.</text>
</comment>
<proteinExistence type="inferred from homology"/>
<dbReference type="SMART" id="SM01091">
    <property type="entry name" value="CorC_HlyC"/>
    <property type="match status" value="1"/>
</dbReference>
<keyword evidence="8 10" id="KW-0472">Membrane</keyword>
<dbReference type="SMART" id="SM00116">
    <property type="entry name" value="CBS"/>
    <property type="match status" value="2"/>
</dbReference>
<dbReference type="CDD" id="cd04590">
    <property type="entry name" value="CBS_pair_CorC_HlyC_assoc"/>
    <property type="match status" value="1"/>
</dbReference>